<organism evidence="1 2">
    <name type="scientific">Chitinophaga caeni</name>
    <dbReference type="NCBI Taxonomy" id="2029983"/>
    <lineage>
        <taxon>Bacteria</taxon>
        <taxon>Pseudomonadati</taxon>
        <taxon>Bacteroidota</taxon>
        <taxon>Chitinophagia</taxon>
        <taxon>Chitinophagales</taxon>
        <taxon>Chitinophagaceae</taxon>
        <taxon>Chitinophaga</taxon>
    </lineage>
</organism>
<dbReference type="OrthoDB" id="5431540at2"/>
<dbReference type="AlphaFoldDB" id="A0A291QRR0"/>
<sequence>MLHNGCLLIQFLLLPALQHFPGDTISKTIVTVGFYQPHNVNSVDTVYYLPGKVLQWQDFTGRIPSNAKSAAVSFTSFAYEGTATQVKDTLEIHLDLQVFFVKDDSWAQSFIRDDKDALAHEQIHFDITYLTALLFKNKLASIDFNEEKDYDAINSVIQYQYLEYFRLMNTLQTQYDKETRNGTFINKQKEWQSNIAKAIQLGGQWPLPS</sequence>
<dbReference type="EMBL" id="CP023777">
    <property type="protein sequence ID" value="ATL46605.1"/>
    <property type="molecule type" value="Genomic_DNA"/>
</dbReference>
<protein>
    <recommendedName>
        <fullName evidence="3">DUF922 domain-containing protein</fullName>
    </recommendedName>
</protein>
<keyword evidence="2" id="KW-1185">Reference proteome</keyword>
<dbReference type="KEGG" id="cbae:COR50_05085"/>
<dbReference type="RefSeq" id="WP_098192993.1">
    <property type="nucleotide sequence ID" value="NZ_CP023777.1"/>
</dbReference>
<accession>A0A291QRR0</accession>
<evidence type="ECO:0008006" key="3">
    <source>
        <dbReference type="Google" id="ProtNLM"/>
    </source>
</evidence>
<gene>
    <name evidence="1" type="ORF">COR50_05085</name>
</gene>
<dbReference type="Proteomes" id="UP000220133">
    <property type="component" value="Chromosome"/>
</dbReference>
<reference evidence="1 2" key="1">
    <citation type="submission" date="2017-10" db="EMBL/GenBank/DDBJ databases">
        <title>Paenichitinophaga pekingensis gen. nov., sp. nov., isolated from activated sludge.</title>
        <authorList>
            <person name="Jin D."/>
            <person name="Kong X."/>
            <person name="Deng Y."/>
            <person name="Bai Z."/>
        </authorList>
    </citation>
    <scope>NUCLEOTIDE SEQUENCE [LARGE SCALE GENOMIC DNA]</scope>
    <source>
        <strain evidence="1 2">13</strain>
    </source>
</reference>
<name>A0A291QRR0_9BACT</name>
<evidence type="ECO:0000313" key="2">
    <source>
        <dbReference type="Proteomes" id="UP000220133"/>
    </source>
</evidence>
<evidence type="ECO:0000313" key="1">
    <source>
        <dbReference type="EMBL" id="ATL46605.1"/>
    </source>
</evidence>
<proteinExistence type="predicted"/>